<proteinExistence type="predicted"/>
<name>A0A178KN28_9GAMM</name>
<evidence type="ECO:0000313" key="1">
    <source>
        <dbReference type="EMBL" id="OAN18759.1"/>
    </source>
</evidence>
<protein>
    <submittedName>
        <fullName evidence="1">Uncharacterized protein</fullName>
    </submittedName>
</protein>
<comment type="caution">
    <text evidence="1">The sequence shown here is derived from an EMBL/GenBank/DDBJ whole genome shotgun (WGS) entry which is preliminary data.</text>
</comment>
<organism evidence="1 2">
    <name type="scientific">Photobacterium jeanii</name>
    <dbReference type="NCBI Taxonomy" id="858640"/>
    <lineage>
        <taxon>Bacteria</taxon>
        <taxon>Pseudomonadati</taxon>
        <taxon>Pseudomonadota</taxon>
        <taxon>Gammaproteobacteria</taxon>
        <taxon>Vibrionales</taxon>
        <taxon>Vibrionaceae</taxon>
        <taxon>Photobacterium</taxon>
    </lineage>
</organism>
<dbReference type="Proteomes" id="UP000078503">
    <property type="component" value="Unassembled WGS sequence"/>
</dbReference>
<dbReference type="EMBL" id="LVHF01000012">
    <property type="protein sequence ID" value="OAN18759.1"/>
    <property type="molecule type" value="Genomic_DNA"/>
</dbReference>
<dbReference type="AlphaFoldDB" id="A0A178KN28"/>
<reference evidence="1 2" key="1">
    <citation type="submission" date="2016-03" db="EMBL/GenBank/DDBJ databases">
        <title>Photobacterium proteolyticum sp. nov. a protease producing bacterium isolated from ocean sediments of Laizhou Bay.</title>
        <authorList>
            <person name="Li Y."/>
        </authorList>
    </citation>
    <scope>NUCLEOTIDE SEQUENCE [LARGE SCALE GENOMIC DNA]</scope>
    <source>
        <strain evidence="1 2">R-40508</strain>
    </source>
</reference>
<sequence>MAGVERFELPTRAILGIRGIRCFGLRTTIPKYKYEKGSSLSTRALMMAAVERFELPTRAIIWVSGESAAMFFIQFSKNTNTKKLQSFD</sequence>
<keyword evidence="2" id="KW-1185">Reference proteome</keyword>
<accession>A0A178KN28</accession>
<evidence type="ECO:0000313" key="2">
    <source>
        <dbReference type="Proteomes" id="UP000078503"/>
    </source>
</evidence>
<gene>
    <name evidence="1" type="ORF">A3K86_07820</name>
</gene>